<dbReference type="HOGENOM" id="CLU_009583_2_4_6"/>
<feature type="domain" description="Glycosyl transferase family 1" evidence="1">
    <location>
        <begin position="212"/>
        <end position="380"/>
    </location>
</feature>
<feature type="domain" description="Glycosyltransferase subfamily 4-like N-terminal" evidence="2">
    <location>
        <begin position="73"/>
        <end position="204"/>
    </location>
</feature>
<organism evidence="3 4">
    <name type="scientific">Nitrosococcus oceani C-27</name>
    <dbReference type="NCBI Taxonomy" id="314279"/>
    <lineage>
        <taxon>Bacteria</taxon>
        <taxon>Pseudomonadati</taxon>
        <taxon>Pseudomonadota</taxon>
        <taxon>Gammaproteobacteria</taxon>
        <taxon>Chromatiales</taxon>
        <taxon>Chromatiaceae</taxon>
        <taxon>Nitrosococcus</taxon>
    </lineage>
</organism>
<dbReference type="AlphaFoldDB" id="A0A0E2Z0L3"/>
<dbReference type="InterPro" id="IPR001296">
    <property type="entry name" value="Glyco_trans_1"/>
</dbReference>
<name>A0A0E2Z0L3_9GAMM</name>
<dbReference type="PANTHER" id="PTHR45947:SF3">
    <property type="entry name" value="SULFOQUINOVOSYL TRANSFERASE SQD2"/>
    <property type="match status" value="1"/>
</dbReference>
<dbReference type="Gene3D" id="3.40.50.2000">
    <property type="entry name" value="Glycogen Phosphorylase B"/>
    <property type="match status" value="2"/>
</dbReference>
<sequence>MQIVKKNQPQLLVISTLFPHEGQPSAGLFIRERMFRVGRHLPLVVVAPTPWFPGQSFLRRLRPHFRPPAPRREIQDGVEIYRPRFLSVPGFFKWLDGWSLAFAVVPTLWQLRHRFSLIDAHFAYPEGYAATLLGRWFGVPVTITLRGTEVPIARFPFRRRLMLKGLAGATRVFAVAASLKCHVIGLGADSQKIRVVGNGVDTEKFTPVSRVEARRRFKLPSEGPVLISVGGLVERKGFHRVIEVLPALREQFPDLHYLIIGGSGPEGDMSEQLRRQVQSLGLGESVHFLGALPSQQLKWPLSAADVFVLATRNEGWANVFLEAMACGLPVITTEVGGNREVVSDIQLGTVVPFGDPKALEAALREALSHSWDRAAIRKHACENHWDYRVEVLVQEFEALVDGNKIGTRVKPVSKEFRS</sequence>
<dbReference type="PANTHER" id="PTHR45947">
    <property type="entry name" value="SULFOQUINOVOSYL TRANSFERASE SQD2"/>
    <property type="match status" value="1"/>
</dbReference>
<proteinExistence type="predicted"/>
<dbReference type="Pfam" id="PF00534">
    <property type="entry name" value="Glycos_transf_1"/>
    <property type="match status" value="1"/>
</dbReference>
<protein>
    <submittedName>
        <fullName evidence="3">Glycosyl transferase family 1</fullName>
    </submittedName>
</protein>
<gene>
    <name evidence="3" type="ORF">IB75_10525</name>
</gene>
<dbReference type="InterPro" id="IPR028098">
    <property type="entry name" value="Glyco_trans_4-like_N"/>
</dbReference>
<evidence type="ECO:0000259" key="2">
    <source>
        <dbReference type="Pfam" id="PF13439"/>
    </source>
</evidence>
<dbReference type="InterPro" id="IPR050194">
    <property type="entry name" value="Glycosyltransferase_grp1"/>
</dbReference>
<evidence type="ECO:0000313" key="4">
    <source>
        <dbReference type="Proteomes" id="UP000028839"/>
    </source>
</evidence>
<accession>A0A0E2Z0L3</accession>
<keyword evidence="3" id="KW-0808">Transferase</keyword>
<comment type="caution">
    <text evidence="3">The sequence shown here is derived from an EMBL/GenBank/DDBJ whole genome shotgun (WGS) entry which is preliminary data.</text>
</comment>
<dbReference type="Proteomes" id="UP000028839">
    <property type="component" value="Unassembled WGS sequence"/>
</dbReference>
<dbReference type="GO" id="GO:0016757">
    <property type="term" value="F:glycosyltransferase activity"/>
    <property type="evidence" value="ECO:0007669"/>
    <property type="project" value="InterPro"/>
</dbReference>
<dbReference type="SUPFAM" id="SSF53756">
    <property type="entry name" value="UDP-Glycosyltransferase/glycogen phosphorylase"/>
    <property type="match status" value="1"/>
</dbReference>
<dbReference type="Pfam" id="PF13439">
    <property type="entry name" value="Glyco_transf_4"/>
    <property type="match status" value="1"/>
</dbReference>
<reference evidence="3 4" key="1">
    <citation type="submission" date="2014-07" db="EMBL/GenBank/DDBJ databases">
        <title>Comparative analysis of Nitrosococcus oceani genome inventories of strains from Pacific and Atlantic gyres.</title>
        <authorList>
            <person name="Lim C.K."/>
            <person name="Wang L."/>
            <person name="Sayavedra-Soto L.A."/>
            <person name="Klotz M.G."/>
        </authorList>
    </citation>
    <scope>NUCLEOTIDE SEQUENCE [LARGE SCALE GENOMIC DNA]</scope>
    <source>
        <strain evidence="3 4">C-27</strain>
    </source>
</reference>
<dbReference type="EMBL" id="JPGN01000062">
    <property type="protein sequence ID" value="KFI19148.1"/>
    <property type="molecule type" value="Genomic_DNA"/>
</dbReference>
<evidence type="ECO:0000313" key="3">
    <source>
        <dbReference type="EMBL" id="KFI19148.1"/>
    </source>
</evidence>
<evidence type="ECO:0000259" key="1">
    <source>
        <dbReference type="Pfam" id="PF00534"/>
    </source>
</evidence>